<name>A0A7C9FCZ5_9BACT</name>
<gene>
    <name evidence="1" type="ORF">GBK04_12880</name>
</gene>
<proteinExistence type="predicted"/>
<dbReference type="AlphaFoldDB" id="A0A7C9FCZ5"/>
<evidence type="ECO:0000313" key="1">
    <source>
        <dbReference type="EMBL" id="MPR34227.1"/>
    </source>
</evidence>
<evidence type="ECO:0000313" key="2">
    <source>
        <dbReference type="Proteomes" id="UP000479293"/>
    </source>
</evidence>
<protein>
    <submittedName>
        <fullName evidence="1">Uncharacterized protein</fullName>
    </submittedName>
</protein>
<accession>A0A7C9FCZ5</accession>
<keyword evidence="2" id="KW-1185">Reference proteome</keyword>
<comment type="caution">
    <text evidence="1">The sequence shown here is derived from an EMBL/GenBank/DDBJ whole genome shotgun (WGS) entry which is preliminary data.</text>
</comment>
<organism evidence="1 2">
    <name type="scientific">Salmonirosea aquatica</name>
    <dbReference type="NCBI Taxonomy" id="2654236"/>
    <lineage>
        <taxon>Bacteria</taxon>
        <taxon>Pseudomonadati</taxon>
        <taxon>Bacteroidota</taxon>
        <taxon>Cytophagia</taxon>
        <taxon>Cytophagales</taxon>
        <taxon>Spirosomataceae</taxon>
        <taxon>Salmonirosea</taxon>
    </lineage>
</organism>
<dbReference type="EMBL" id="WHLY01000002">
    <property type="protein sequence ID" value="MPR34227.1"/>
    <property type="molecule type" value="Genomic_DNA"/>
</dbReference>
<reference evidence="1 2" key="1">
    <citation type="submission" date="2019-10" db="EMBL/GenBank/DDBJ databases">
        <title>Draft Genome Sequence of Cytophagaceae sp. SJW1-29.</title>
        <authorList>
            <person name="Choi A."/>
        </authorList>
    </citation>
    <scope>NUCLEOTIDE SEQUENCE [LARGE SCALE GENOMIC DNA]</scope>
    <source>
        <strain evidence="1 2">SJW1-29</strain>
    </source>
</reference>
<dbReference type="Proteomes" id="UP000479293">
    <property type="component" value="Unassembled WGS sequence"/>
</dbReference>
<sequence length="76" mass="8493">MFNKPMKTLTVNDKDYAKAKKLLVENGIETEVEPGNAIPLLHKSNAKPGETPAAFGDIWANDKRTMELIRAKAWPK</sequence>